<comment type="function">
    <text evidence="5">One of the proteins that surrounds the polypeptide exit tunnel on the outside of the subunit.</text>
</comment>
<dbReference type="GO" id="GO:1990904">
    <property type="term" value="C:ribonucleoprotein complex"/>
    <property type="evidence" value="ECO:0007669"/>
    <property type="project" value="UniProtKB-KW"/>
</dbReference>
<dbReference type="InterPro" id="IPR057264">
    <property type="entry name" value="Ribosomal_uL24_C"/>
</dbReference>
<dbReference type="GO" id="GO:0019843">
    <property type="term" value="F:rRNA binding"/>
    <property type="evidence" value="ECO:0007669"/>
    <property type="project" value="UniProtKB-UniRule"/>
</dbReference>
<comment type="subunit">
    <text evidence="5">Part of the 50S ribosomal subunit.</text>
</comment>
<organism evidence="8 9">
    <name type="scientific">Candidatus Nealsonbacteria bacterium RIFCSPHIGHO2_01_FULL_43_31</name>
    <dbReference type="NCBI Taxonomy" id="1801665"/>
    <lineage>
        <taxon>Bacteria</taxon>
        <taxon>Candidatus Nealsoniibacteriota</taxon>
    </lineage>
</organism>
<dbReference type="SUPFAM" id="SSF50104">
    <property type="entry name" value="Translation proteins SH3-like domain"/>
    <property type="match status" value="1"/>
</dbReference>
<dbReference type="Pfam" id="PF00467">
    <property type="entry name" value="KOW"/>
    <property type="match status" value="1"/>
</dbReference>
<dbReference type="CDD" id="cd06089">
    <property type="entry name" value="KOW_RPL26"/>
    <property type="match status" value="1"/>
</dbReference>
<evidence type="ECO:0000313" key="9">
    <source>
        <dbReference type="Proteomes" id="UP000178721"/>
    </source>
</evidence>
<name>A0A1G2E3D6_9BACT</name>
<evidence type="ECO:0000313" key="8">
    <source>
        <dbReference type="EMBL" id="OGZ19761.1"/>
    </source>
</evidence>
<evidence type="ECO:0000256" key="5">
    <source>
        <dbReference type="HAMAP-Rule" id="MF_01326"/>
    </source>
</evidence>
<dbReference type="AlphaFoldDB" id="A0A1G2E3D6"/>
<evidence type="ECO:0000256" key="6">
    <source>
        <dbReference type="RuleBase" id="RU003477"/>
    </source>
</evidence>
<accession>A0A1G2E3D6</accession>
<dbReference type="Gene3D" id="2.30.30.30">
    <property type="match status" value="1"/>
</dbReference>
<evidence type="ECO:0000256" key="1">
    <source>
        <dbReference type="ARBA" id="ARBA00010618"/>
    </source>
</evidence>
<gene>
    <name evidence="5" type="primary">rplX</name>
    <name evidence="8" type="ORF">A2654_02900</name>
</gene>
<reference evidence="8 9" key="1">
    <citation type="journal article" date="2016" name="Nat. Commun.">
        <title>Thousands of microbial genomes shed light on interconnected biogeochemical processes in an aquifer system.</title>
        <authorList>
            <person name="Anantharaman K."/>
            <person name="Brown C.T."/>
            <person name="Hug L.A."/>
            <person name="Sharon I."/>
            <person name="Castelle C.J."/>
            <person name="Probst A.J."/>
            <person name="Thomas B.C."/>
            <person name="Singh A."/>
            <person name="Wilkins M.J."/>
            <person name="Karaoz U."/>
            <person name="Brodie E.L."/>
            <person name="Williams K.H."/>
            <person name="Hubbard S.S."/>
            <person name="Banfield J.F."/>
        </authorList>
    </citation>
    <scope>NUCLEOTIDE SEQUENCE [LARGE SCALE GENOMIC DNA]</scope>
</reference>
<keyword evidence="5" id="KW-0694">RNA-binding</keyword>
<feature type="domain" description="KOW" evidence="7">
    <location>
        <begin position="2"/>
        <end position="29"/>
    </location>
</feature>
<keyword evidence="3 5" id="KW-0687">Ribonucleoprotein</keyword>
<evidence type="ECO:0000256" key="3">
    <source>
        <dbReference type="ARBA" id="ARBA00023274"/>
    </source>
</evidence>
<keyword evidence="5" id="KW-0699">rRNA-binding</keyword>
<dbReference type="GO" id="GO:0006412">
    <property type="term" value="P:translation"/>
    <property type="evidence" value="ECO:0007669"/>
    <property type="project" value="UniProtKB-UniRule"/>
</dbReference>
<dbReference type="GO" id="GO:0003735">
    <property type="term" value="F:structural constituent of ribosome"/>
    <property type="evidence" value="ECO:0007669"/>
    <property type="project" value="InterPro"/>
</dbReference>
<dbReference type="InterPro" id="IPR014722">
    <property type="entry name" value="Rib_uL2_dom2"/>
</dbReference>
<protein>
    <recommendedName>
        <fullName evidence="4 5">Large ribosomal subunit protein uL24</fullName>
    </recommendedName>
</protein>
<dbReference type="GO" id="GO:0005840">
    <property type="term" value="C:ribosome"/>
    <property type="evidence" value="ECO:0007669"/>
    <property type="project" value="UniProtKB-KW"/>
</dbReference>
<dbReference type="Pfam" id="PF17136">
    <property type="entry name" value="ribosomal_L24"/>
    <property type="match status" value="1"/>
</dbReference>
<dbReference type="EMBL" id="MHMA01000037">
    <property type="protein sequence ID" value="OGZ19761.1"/>
    <property type="molecule type" value="Genomic_DNA"/>
</dbReference>
<proteinExistence type="inferred from homology"/>
<comment type="similarity">
    <text evidence="1 5 6">Belongs to the universal ribosomal protein uL24 family.</text>
</comment>
<dbReference type="InterPro" id="IPR005824">
    <property type="entry name" value="KOW"/>
</dbReference>
<comment type="function">
    <text evidence="5">One of two assembly initiator proteins, it binds directly to the 5'-end of the 23S rRNA, where it nucleates assembly of the 50S subunit.</text>
</comment>
<dbReference type="NCBIfam" id="TIGR01079">
    <property type="entry name" value="rplX_bact"/>
    <property type="match status" value="1"/>
</dbReference>
<evidence type="ECO:0000259" key="7">
    <source>
        <dbReference type="SMART" id="SM00739"/>
    </source>
</evidence>
<dbReference type="InterPro" id="IPR041988">
    <property type="entry name" value="Ribosomal_uL24_KOW"/>
</dbReference>
<evidence type="ECO:0000256" key="2">
    <source>
        <dbReference type="ARBA" id="ARBA00022980"/>
    </source>
</evidence>
<keyword evidence="2 5" id="KW-0689">Ribosomal protein</keyword>
<comment type="caution">
    <text evidence="8">The sequence shown here is derived from an EMBL/GenBank/DDBJ whole genome shotgun (WGS) entry which is preliminary data.</text>
</comment>
<dbReference type="InterPro" id="IPR003256">
    <property type="entry name" value="Ribosomal_uL24"/>
</dbReference>
<dbReference type="PROSITE" id="PS01108">
    <property type="entry name" value="RIBOSOMAL_L24"/>
    <property type="match status" value="1"/>
</dbReference>
<dbReference type="PANTHER" id="PTHR12903">
    <property type="entry name" value="MITOCHONDRIAL RIBOSOMAL PROTEIN L24"/>
    <property type="match status" value="1"/>
</dbReference>
<dbReference type="InterPro" id="IPR005825">
    <property type="entry name" value="Ribosomal_uL24_CS"/>
</dbReference>
<sequence>MKIHKNDQVLIISGKDRGKKGKVLDVFAQEGKIVVEGASIRKKNAKPKKSGEKGQVVHVPAAFSVANAVLICPKCGKPTRVGYKILDKKKYRICKKCQSEF</sequence>
<dbReference type="InterPro" id="IPR008991">
    <property type="entry name" value="Translation_prot_SH3-like_sf"/>
</dbReference>
<evidence type="ECO:0000256" key="4">
    <source>
        <dbReference type="ARBA" id="ARBA00035206"/>
    </source>
</evidence>
<dbReference type="SMART" id="SM00739">
    <property type="entry name" value="KOW"/>
    <property type="match status" value="1"/>
</dbReference>
<dbReference type="HAMAP" id="MF_01326_B">
    <property type="entry name" value="Ribosomal_uL24_B"/>
    <property type="match status" value="1"/>
</dbReference>
<dbReference type="Proteomes" id="UP000178721">
    <property type="component" value="Unassembled WGS sequence"/>
</dbReference>